<dbReference type="PRINTS" id="PR00315">
    <property type="entry name" value="ELONGATNFCT"/>
</dbReference>
<dbReference type="InterPro" id="IPR027417">
    <property type="entry name" value="P-loop_NTPase"/>
</dbReference>
<dbReference type="Pfam" id="PF00009">
    <property type="entry name" value="GTP_EFTU"/>
    <property type="match status" value="1"/>
</dbReference>
<dbReference type="RefSeq" id="WP_345127864.1">
    <property type="nucleotide sequence ID" value="NZ_JBHTFY010000001.1"/>
</dbReference>
<dbReference type="PANTHER" id="PTHR43261">
    <property type="entry name" value="TRANSLATION ELONGATION FACTOR G-RELATED"/>
    <property type="match status" value="1"/>
</dbReference>
<dbReference type="InterPro" id="IPR020568">
    <property type="entry name" value="Ribosomal_Su5_D2-typ_SF"/>
</dbReference>
<evidence type="ECO:0000313" key="6">
    <source>
        <dbReference type="Proteomes" id="UP001500620"/>
    </source>
</evidence>
<dbReference type="NCBIfam" id="TIGR00231">
    <property type="entry name" value="small_GTP"/>
    <property type="match status" value="1"/>
</dbReference>
<dbReference type="SUPFAM" id="SSF50447">
    <property type="entry name" value="Translation proteins"/>
    <property type="match status" value="1"/>
</dbReference>
<dbReference type="PROSITE" id="PS00301">
    <property type="entry name" value="G_TR_1"/>
    <property type="match status" value="1"/>
</dbReference>
<dbReference type="SUPFAM" id="SSF54211">
    <property type="entry name" value="Ribosomal protein S5 domain 2-like"/>
    <property type="match status" value="1"/>
</dbReference>
<keyword evidence="2" id="KW-0648">Protein biosynthesis</keyword>
<comment type="caution">
    <text evidence="5">The sequence shown here is derived from an EMBL/GenBank/DDBJ whole genome shotgun (WGS) entry which is preliminary data.</text>
</comment>
<protein>
    <submittedName>
        <fullName evidence="5">GTP-binding protein</fullName>
    </submittedName>
</protein>
<dbReference type="InterPro" id="IPR035647">
    <property type="entry name" value="EFG_III/V"/>
</dbReference>
<dbReference type="InterPro" id="IPR031157">
    <property type="entry name" value="G_TR_CS"/>
</dbReference>
<gene>
    <name evidence="5" type="ORF">GCM10022255_034120</name>
</gene>
<dbReference type="InterPro" id="IPR000795">
    <property type="entry name" value="T_Tr_GTP-bd_dom"/>
</dbReference>
<organism evidence="5 6">
    <name type="scientific">Dactylosporangium darangshiense</name>
    <dbReference type="NCBI Taxonomy" id="579108"/>
    <lineage>
        <taxon>Bacteria</taxon>
        <taxon>Bacillati</taxon>
        <taxon>Actinomycetota</taxon>
        <taxon>Actinomycetes</taxon>
        <taxon>Micromonosporales</taxon>
        <taxon>Micromonosporaceae</taxon>
        <taxon>Dactylosporangium</taxon>
    </lineage>
</organism>
<proteinExistence type="predicted"/>
<dbReference type="SMART" id="SM00889">
    <property type="entry name" value="EFG_IV"/>
    <property type="match status" value="1"/>
</dbReference>
<dbReference type="InterPro" id="IPR009000">
    <property type="entry name" value="Transl_B-barrel_sf"/>
</dbReference>
<evidence type="ECO:0000313" key="5">
    <source>
        <dbReference type="EMBL" id="GAA4249555.1"/>
    </source>
</evidence>
<dbReference type="InterPro" id="IPR041095">
    <property type="entry name" value="EFG_II"/>
</dbReference>
<dbReference type="Proteomes" id="UP001500620">
    <property type="component" value="Unassembled WGS sequence"/>
</dbReference>
<dbReference type="SUPFAM" id="SSF52540">
    <property type="entry name" value="P-loop containing nucleoside triphosphate hydrolases"/>
    <property type="match status" value="1"/>
</dbReference>
<dbReference type="Gene3D" id="2.40.30.10">
    <property type="entry name" value="Translation factors"/>
    <property type="match status" value="1"/>
</dbReference>
<dbReference type="InterPro" id="IPR014721">
    <property type="entry name" value="Ribsml_uS5_D2-typ_fold_subgr"/>
</dbReference>
<dbReference type="InterPro" id="IPR005517">
    <property type="entry name" value="Transl_elong_EFG/EF2_IV"/>
</dbReference>
<evidence type="ECO:0000256" key="2">
    <source>
        <dbReference type="ARBA" id="ARBA00022917"/>
    </source>
</evidence>
<feature type="domain" description="Tr-type G" evidence="4">
    <location>
        <begin position="1"/>
        <end position="222"/>
    </location>
</feature>
<dbReference type="EMBL" id="BAABAT010000008">
    <property type="protein sequence ID" value="GAA4249555.1"/>
    <property type="molecule type" value="Genomic_DNA"/>
</dbReference>
<evidence type="ECO:0000256" key="1">
    <source>
        <dbReference type="ARBA" id="ARBA00022741"/>
    </source>
</evidence>
<accession>A0ABP8D807</accession>
<evidence type="ECO:0000259" key="4">
    <source>
        <dbReference type="PROSITE" id="PS51722"/>
    </source>
</evidence>
<dbReference type="PANTHER" id="PTHR43261:SF1">
    <property type="entry name" value="RIBOSOME-RELEASING FACTOR 2, MITOCHONDRIAL"/>
    <property type="match status" value="1"/>
</dbReference>
<dbReference type="Gene3D" id="3.40.50.300">
    <property type="entry name" value="P-loop containing nucleotide triphosphate hydrolases"/>
    <property type="match status" value="1"/>
</dbReference>
<dbReference type="Gene3D" id="3.30.70.870">
    <property type="entry name" value="Elongation Factor G (Translational Gtpase), domain 3"/>
    <property type="match status" value="1"/>
</dbReference>
<dbReference type="Gene3D" id="3.30.230.10">
    <property type="match status" value="1"/>
</dbReference>
<evidence type="ECO:0000256" key="3">
    <source>
        <dbReference type="ARBA" id="ARBA00023134"/>
    </source>
</evidence>
<keyword evidence="6" id="KW-1185">Reference proteome</keyword>
<dbReference type="Pfam" id="PF14492">
    <property type="entry name" value="EFG_III"/>
    <property type="match status" value="1"/>
</dbReference>
<dbReference type="SUPFAM" id="SSF54980">
    <property type="entry name" value="EF-G C-terminal domain-like"/>
    <property type="match status" value="2"/>
</dbReference>
<dbReference type="PROSITE" id="PS51722">
    <property type="entry name" value="G_TR_2"/>
    <property type="match status" value="1"/>
</dbReference>
<dbReference type="Pfam" id="PF03764">
    <property type="entry name" value="EFG_IV"/>
    <property type="match status" value="1"/>
</dbReference>
<reference evidence="6" key="1">
    <citation type="journal article" date="2019" name="Int. J. Syst. Evol. Microbiol.">
        <title>The Global Catalogue of Microorganisms (GCM) 10K type strain sequencing project: providing services to taxonomists for standard genome sequencing and annotation.</title>
        <authorList>
            <consortium name="The Broad Institute Genomics Platform"/>
            <consortium name="The Broad Institute Genome Sequencing Center for Infectious Disease"/>
            <person name="Wu L."/>
            <person name="Ma J."/>
        </authorList>
    </citation>
    <scope>NUCLEOTIDE SEQUENCE [LARGE SCALE GENOMIC DNA]</scope>
    <source>
        <strain evidence="6">JCM 17441</strain>
    </source>
</reference>
<keyword evidence="3" id="KW-0342">GTP-binding</keyword>
<sequence>MNILNLGIVAHVDAGKTSLTERLLFDAGVIDRLGSVDAGSTQTDTLELERRRGITIKTAVATFGIGALTVNLIDTPGHPDFIAEVERALRVLDGAVLVVSAVEGVQAQTRVLLRTLDRLRVPALVFVNKTDRMGADPDRVIRQIAHAVPMWRDAAEALAERDDDALAAYVAGTPIPPDVLPRLTAQARIRPAYKGSAITGEGIAELTAAIAANLPRASGDPKARLSGTIFKISDRSAFVRIFTGTLRAHERINDEKITAIDDGKRTQIEAGEIGRIRGPRTLRIGDTIGEAARTPAVFAPPTMETTVEPKDASRRHDLHAALSELAAQDPLINLRLDEESGELSVSLYGEVQKEVIRDTLLGEYHIEVSFGETVTIHRERPAGPARAGAIIGRDGNPHMATLELLVEPGEDEVRVAVPVEHIPMYVYKTAAAFQEAMRRYVRDAFARGGPHGWDVVGARVTVTKCGYTSPESSAGDFRRLVPELLTRALAEAGTVVCEPVHRFAIEGPAGALTATLGALPRFAAVPEPPVLDGARFTVGGLIPAARITALERALPGLTHGEGTVETGYDGYRPVAARTHQR</sequence>
<dbReference type="InterPro" id="IPR005225">
    <property type="entry name" value="Small_GTP-bd"/>
</dbReference>
<name>A0ABP8D807_9ACTN</name>
<keyword evidence="1" id="KW-0547">Nucleotide-binding</keyword>